<accession>A9EC44</accession>
<dbReference type="HOGENOM" id="CLU_3044447_0_0_10"/>
<reference evidence="1 2" key="1">
    <citation type="journal article" date="2011" name="J. Bacteriol.">
        <title>Genome sequence of the algicidal bacterium Kordia algicida OT-1.</title>
        <authorList>
            <person name="Lee H.S."/>
            <person name="Kang S.G."/>
            <person name="Kwon K.K."/>
            <person name="Lee J.H."/>
            <person name="Kim S.J."/>
        </authorList>
    </citation>
    <scope>NUCLEOTIDE SEQUENCE [LARGE SCALE GENOMIC DNA]</scope>
    <source>
        <strain evidence="1 2">OT-1</strain>
    </source>
</reference>
<keyword evidence="2" id="KW-1185">Reference proteome</keyword>
<dbReference type="STRING" id="391587.KAOT1_04675"/>
<evidence type="ECO:0000313" key="2">
    <source>
        <dbReference type="Proteomes" id="UP000002945"/>
    </source>
</evidence>
<proteinExistence type="predicted"/>
<dbReference type="EMBL" id="ABIB01000018">
    <property type="protein sequence ID" value="EDP94436.1"/>
    <property type="molecule type" value="Genomic_DNA"/>
</dbReference>
<dbReference type="AlphaFoldDB" id="A9EC44"/>
<organism evidence="1 2">
    <name type="scientific">Kordia algicida OT-1</name>
    <dbReference type="NCBI Taxonomy" id="391587"/>
    <lineage>
        <taxon>Bacteria</taxon>
        <taxon>Pseudomonadati</taxon>
        <taxon>Bacteroidota</taxon>
        <taxon>Flavobacteriia</taxon>
        <taxon>Flavobacteriales</taxon>
        <taxon>Flavobacteriaceae</taxon>
        <taxon>Kordia</taxon>
    </lineage>
</organism>
<comment type="caution">
    <text evidence="1">The sequence shown here is derived from an EMBL/GenBank/DDBJ whole genome shotgun (WGS) entry which is preliminary data.</text>
</comment>
<sequence length="54" mass="6314">MNEKQSHSNTPTKETQPHLADVIGSLYELWERLKRNRIPSIDVMIKQLQIAVKQ</sequence>
<dbReference type="Proteomes" id="UP000002945">
    <property type="component" value="Unassembled WGS sequence"/>
</dbReference>
<gene>
    <name evidence="1" type="ORF">KAOT1_04675</name>
</gene>
<name>A9EC44_9FLAO</name>
<evidence type="ECO:0000313" key="1">
    <source>
        <dbReference type="EMBL" id="EDP94436.1"/>
    </source>
</evidence>
<protein>
    <submittedName>
        <fullName evidence="1">Uncharacterized protein</fullName>
    </submittedName>
</protein>
<dbReference type="RefSeq" id="WP_007093506.1">
    <property type="nucleotide sequence ID" value="NZ_CP142125.1"/>
</dbReference>